<evidence type="ECO:0000313" key="8">
    <source>
        <dbReference type="Proteomes" id="UP000507470"/>
    </source>
</evidence>
<dbReference type="EMBL" id="CACVKT020009064">
    <property type="protein sequence ID" value="CAC5419966.1"/>
    <property type="molecule type" value="Genomic_DNA"/>
</dbReference>
<reference evidence="7 8" key="1">
    <citation type="submission" date="2020-06" db="EMBL/GenBank/DDBJ databases">
        <authorList>
            <person name="Li R."/>
            <person name="Bekaert M."/>
        </authorList>
    </citation>
    <scope>NUCLEOTIDE SEQUENCE [LARGE SCALE GENOMIC DNA]</scope>
    <source>
        <strain evidence="8">wild</strain>
    </source>
</reference>
<feature type="transmembrane region" description="Helical" evidence="6">
    <location>
        <begin position="204"/>
        <end position="224"/>
    </location>
</feature>
<dbReference type="GO" id="GO:0022857">
    <property type="term" value="F:transmembrane transporter activity"/>
    <property type="evidence" value="ECO:0007669"/>
    <property type="project" value="InterPro"/>
</dbReference>
<comment type="similarity">
    <text evidence="2">Belongs to the nucleobase:cation symporter-2 (NCS2) (TC 2.A.40) family.</text>
</comment>
<keyword evidence="3 6" id="KW-0812">Transmembrane</keyword>
<dbReference type="Proteomes" id="UP000507470">
    <property type="component" value="Unassembled WGS sequence"/>
</dbReference>
<dbReference type="OrthoDB" id="1641903at2759"/>
<feature type="transmembrane region" description="Helical" evidence="6">
    <location>
        <begin position="179"/>
        <end position="197"/>
    </location>
</feature>
<feature type="transmembrane region" description="Helical" evidence="6">
    <location>
        <begin position="480"/>
        <end position="500"/>
    </location>
</feature>
<keyword evidence="4 6" id="KW-1133">Transmembrane helix</keyword>
<keyword evidence="5 6" id="KW-0472">Membrane</keyword>
<dbReference type="PANTHER" id="PTHR11119">
    <property type="entry name" value="XANTHINE-URACIL / VITAMIN C PERMEASE FAMILY MEMBER"/>
    <property type="match status" value="1"/>
</dbReference>
<proteinExistence type="inferred from homology"/>
<gene>
    <name evidence="7" type="ORF">MCOR_52241</name>
</gene>
<feature type="transmembrane region" description="Helical" evidence="6">
    <location>
        <begin position="151"/>
        <end position="173"/>
    </location>
</feature>
<comment type="subcellular location">
    <subcellularLocation>
        <location evidence="1">Membrane</location>
        <topology evidence="1">Multi-pass membrane protein</topology>
    </subcellularLocation>
</comment>
<evidence type="ECO:0000256" key="4">
    <source>
        <dbReference type="ARBA" id="ARBA00022989"/>
    </source>
</evidence>
<feature type="transmembrane region" description="Helical" evidence="6">
    <location>
        <begin position="413"/>
        <end position="435"/>
    </location>
</feature>
<dbReference type="AlphaFoldDB" id="A0A6J8EJ57"/>
<sequence>MELKPSDHTNRFVNVCCSAPREFEADDATEAEVSTTENSYNNEKRLEYGIEDTPAFYLCIIFGLQQVLLAISSTISIPLIVGKQICAEELELVKSQIMSTFLFMCGICTILQDTFGVRLPIIQGGCHKFIPAITALMALDKWKCPSQSIQGGIIVASVTQVLIGCTGILGVLLQYIGPITVVPTITLVGLSLIDVALNFCKIHWGVSILTIFFLLLFSLYLRNISCPIPSWTTKKKCFITHFPVFKLFPVILAVMLSWSITAILTECDVFTSNSTLPEYKARTDSRLHVVSNAKWFFIPYPGQWGVPTLSVASYMAMMAATFTSIIESVGDYYACARISCAPPPPAHAINRGIAMEGFGSILSGAVGSGGATTSYSQNNASRRVFQYAGIIFLICGLFGKVGAVLTLLPDPVLGGTVVLSFGMVTSVGLSTLQFVDLSSGRNLCIIGSSLLLGLMVPRYIEENANAIETGNSELDQVLTVLLSTAMFVGGMLGFILDNTVPGSDEERGIIKWRNQLSTTSATDDTTYQSTYDLPFIMPFLRRYKFFSYIPFLPTFKFESQSIFQKCCKSKKPKTNLGDIQKEKYIGIPNSNTKADIEIQSKM</sequence>
<evidence type="ECO:0000256" key="1">
    <source>
        <dbReference type="ARBA" id="ARBA00004141"/>
    </source>
</evidence>
<evidence type="ECO:0000256" key="2">
    <source>
        <dbReference type="ARBA" id="ARBA00008821"/>
    </source>
</evidence>
<accession>A0A6J8EJ57</accession>
<organism evidence="7 8">
    <name type="scientific">Mytilus coruscus</name>
    <name type="common">Sea mussel</name>
    <dbReference type="NCBI Taxonomy" id="42192"/>
    <lineage>
        <taxon>Eukaryota</taxon>
        <taxon>Metazoa</taxon>
        <taxon>Spiralia</taxon>
        <taxon>Lophotrochozoa</taxon>
        <taxon>Mollusca</taxon>
        <taxon>Bivalvia</taxon>
        <taxon>Autobranchia</taxon>
        <taxon>Pteriomorphia</taxon>
        <taxon>Mytilida</taxon>
        <taxon>Mytiloidea</taxon>
        <taxon>Mytilidae</taxon>
        <taxon>Mytilinae</taxon>
        <taxon>Mytilus</taxon>
    </lineage>
</organism>
<evidence type="ECO:0000313" key="7">
    <source>
        <dbReference type="EMBL" id="CAC5419966.1"/>
    </source>
</evidence>
<evidence type="ECO:0000256" key="3">
    <source>
        <dbReference type="ARBA" id="ARBA00022692"/>
    </source>
</evidence>
<protein>
    <submittedName>
        <fullName evidence="7">SLC23A1</fullName>
    </submittedName>
</protein>
<name>A0A6J8EJ57_MYTCO</name>
<evidence type="ECO:0000256" key="5">
    <source>
        <dbReference type="ARBA" id="ARBA00023136"/>
    </source>
</evidence>
<dbReference type="InterPro" id="IPR006043">
    <property type="entry name" value="NCS2"/>
</dbReference>
<feature type="transmembrane region" description="Helical" evidence="6">
    <location>
        <begin position="244"/>
        <end position="264"/>
    </location>
</feature>
<keyword evidence="8" id="KW-1185">Reference proteome</keyword>
<dbReference type="Pfam" id="PF00860">
    <property type="entry name" value="Xan_ur_permease"/>
    <property type="match status" value="1"/>
</dbReference>
<evidence type="ECO:0000256" key="6">
    <source>
        <dbReference type="SAM" id="Phobius"/>
    </source>
</evidence>
<feature type="transmembrane region" description="Helical" evidence="6">
    <location>
        <begin position="442"/>
        <end position="460"/>
    </location>
</feature>
<dbReference type="GO" id="GO:0016020">
    <property type="term" value="C:membrane"/>
    <property type="evidence" value="ECO:0007669"/>
    <property type="project" value="UniProtKB-SubCell"/>
</dbReference>
<feature type="transmembrane region" description="Helical" evidence="6">
    <location>
        <begin position="55"/>
        <end position="81"/>
    </location>
</feature>
<feature type="transmembrane region" description="Helical" evidence="6">
    <location>
        <begin position="384"/>
        <end position="407"/>
    </location>
</feature>